<dbReference type="Pfam" id="PF17034">
    <property type="entry name" value="zinc_ribbon_16"/>
    <property type="match status" value="1"/>
</dbReference>
<reference evidence="6" key="1">
    <citation type="submission" date="2021-01" db="EMBL/GenBank/DDBJ databases">
        <authorList>
            <person name="Corre E."/>
            <person name="Pelletier E."/>
            <person name="Niang G."/>
            <person name="Scheremetjew M."/>
            <person name="Finn R."/>
            <person name="Kale V."/>
            <person name="Holt S."/>
            <person name="Cochrane G."/>
            <person name="Meng A."/>
            <person name="Brown T."/>
            <person name="Cohen L."/>
        </authorList>
    </citation>
    <scope>NUCLEOTIDE SEQUENCE</scope>
    <source>
        <strain evidence="6">GSO104</strain>
    </source>
</reference>
<evidence type="ECO:0000256" key="1">
    <source>
        <dbReference type="ARBA" id="ARBA00022574"/>
    </source>
</evidence>
<accession>A0A7S4RBD2</accession>
<dbReference type="Pfam" id="PF21719">
    <property type="entry name" value="MIOS_a-sol"/>
    <property type="match status" value="1"/>
</dbReference>
<dbReference type="InterPro" id="IPR049092">
    <property type="entry name" value="MIOS_a-sol"/>
</dbReference>
<dbReference type="PANTHER" id="PTHR16453">
    <property type="entry name" value="WD40 DOMAIN-CONTAINING PROTEIN MIO FAMILY MEMBER"/>
    <property type="match status" value="1"/>
</dbReference>
<dbReference type="PANTHER" id="PTHR16453:SF9">
    <property type="entry name" value="GATOR COMPLEX PROTEIN MIOS"/>
    <property type="match status" value="1"/>
</dbReference>
<dbReference type="InterPro" id="IPR037593">
    <property type="entry name" value="MIOS/Sea4"/>
</dbReference>
<evidence type="ECO:0000256" key="2">
    <source>
        <dbReference type="ARBA" id="ARBA00022737"/>
    </source>
</evidence>
<dbReference type="CDD" id="cd16691">
    <property type="entry name" value="mRING-H2-C3H3C2_Mio"/>
    <property type="match status" value="1"/>
</dbReference>
<evidence type="ECO:0000259" key="5">
    <source>
        <dbReference type="Pfam" id="PF21719"/>
    </source>
</evidence>
<keyword evidence="1" id="KW-0853">WD repeat</keyword>
<proteinExistence type="predicted"/>
<dbReference type="AlphaFoldDB" id="A0A7S4RBD2"/>
<evidence type="ECO:0008006" key="7">
    <source>
        <dbReference type="Google" id="ProtNLM"/>
    </source>
</evidence>
<feature type="region of interest" description="Disordered" evidence="3">
    <location>
        <begin position="87"/>
        <end position="106"/>
    </location>
</feature>
<feature type="domain" description="MIOS-like alpha-solenoid" evidence="5">
    <location>
        <begin position="227"/>
        <end position="477"/>
    </location>
</feature>
<gene>
    <name evidence="6" type="ORF">DBRI00130_LOCUS15607</name>
</gene>
<dbReference type="InterPro" id="IPR031488">
    <property type="entry name" value="Zn_ribbon_mio"/>
</dbReference>
<dbReference type="EMBL" id="HBNS01019605">
    <property type="protein sequence ID" value="CAE4608538.1"/>
    <property type="molecule type" value="Transcribed_RNA"/>
</dbReference>
<feature type="compositionally biased region" description="Polar residues" evidence="3">
    <location>
        <begin position="93"/>
        <end position="104"/>
    </location>
</feature>
<organism evidence="6">
    <name type="scientific">Ditylum brightwellii</name>
    <dbReference type="NCBI Taxonomy" id="49249"/>
    <lineage>
        <taxon>Eukaryota</taxon>
        <taxon>Sar</taxon>
        <taxon>Stramenopiles</taxon>
        <taxon>Ochrophyta</taxon>
        <taxon>Bacillariophyta</taxon>
        <taxon>Mediophyceae</taxon>
        <taxon>Lithodesmiophycidae</taxon>
        <taxon>Lithodesmiales</taxon>
        <taxon>Lithodesmiaceae</taxon>
        <taxon>Ditylum</taxon>
    </lineage>
</organism>
<evidence type="ECO:0000313" key="6">
    <source>
        <dbReference type="EMBL" id="CAE4608538.1"/>
    </source>
</evidence>
<name>A0A7S4RBD2_9STRA</name>
<sequence length="791" mass="87394">MSSSSTTTAVGGSRGEKGPATSAIAWSKVYPGILSVAIGDTVRDFDTTASGSRPILARVNYAPGPIQCIALQARDRKTSAATSLDLIGDGAKSPTSPLATSGPTTVPDVERQDVVAEYYPHRMIIVTSDGTVHDMPKFQVAPLAISKRDGRIAHSLGSTAWIGSTTSGPSAMEKLKFSPNEDISATMMRRARCLHKARYSTDASANLQMLSEEQLNHVDDGNEDDSATSTRDELWRLWSWIERVEYWSSEREDTANADDLPNWPAKGLIDAGVSKLLRLENPERDDFHLLDVASFSESLHCNTYDSPMRHAALTSCGWIGRFGLRNVLADCEAHGHFGRSAALAVWHGDLGETVAALQRGSDAIRLKLAEKKDRAQQPKDSALFSSQYAETLQLVAMCVAGYSGSDIQSNKASVWKNACEGLLRRPDLSDGTRNTHVSYLRAVCIFLINIGREDGLDKILYDETLSLSDRVAFACRFLSRNDLKTYLDICIQECLSKGNVEGILITGLDKKGISLMQSYVDRYSDVQTAALVSSRVILPADWIVERVVCSEWLDSYRDLLNTWQMWHSRAMFDVGRADLMRRLKDKQAEDIVGSSGRGAMPLQGRRGPYGYNYVQPKKQPFHASASSRQSDTDMYLPSLPAQLCARCNYCNATLPLSSLRRQEGIANSWLSRQKPVLSCCPQCRKPLPRCAICLLPLGCLNPYMELKRERNRLSRAGANGMHGSDDLSELANMPFAEWFTWCMRCKHGGHAHHLVGWFSNHDTCPVSGCDCRCQFDGIQRISRPALDNGND</sequence>
<evidence type="ECO:0000259" key="4">
    <source>
        <dbReference type="Pfam" id="PF17034"/>
    </source>
</evidence>
<protein>
    <recommendedName>
        <fullName evidence="7">WD repeat protein mio zinc-ribbon like domain-containing protein</fullName>
    </recommendedName>
</protein>
<keyword evidence="2" id="KW-0677">Repeat</keyword>
<feature type="domain" description="GATOR2 complex protein MIO zinc-ribbon like" evidence="4">
    <location>
        <begin position="647"/>
        <end position="774"/>
    </location>
</feature>
<evidence type="ECO:0000256" key="3">
    <source>
        <dbReference type="SAM" id="MobiDB-lite"/>
    </source>
</evidence>
<dbReference type="GO" id="GO:0005737">
    <property type="term" value="C:cytoplasm"/>
    <property type="evidence" value="ECO:0007669"/>
    <property type="project" value="TreeGrafter"/>
</dbReference>